<keyword evidence="3" id="KW-1185">Reference proteome</keyword>
<feature type="region of interest" description="Disordered" evidence="1">
    <location>
        <begin position="100"/>
        <end position="123"/>
    </location>
</feature>
<name>A0AAV5WUK2_9BILA</name>
<evidence type="ECO:0000256" key="1">
    <source>
        <dbReference type="SAM" id="MobiDB-lite"/>
    </source>
</evidence>
<dbReference type="EMBL" id="BTSY01000006">
    <property type="protein sequence ID" value="GMT34313.1"/>
    <property type="molecule type" value="Genomic_DNA"/>
</dbReference>
<feature type="compositionally biased region" description="Basic and acidic residues" evidence="1">
    <location>
        <begin position="108"/>
        <end position="123"/>
    </location>
</feature>
<accession>A0AAV5WUK2</accession>
<comment type="caution">
    <text evidence="2">The sequence shown here is derived from an EMBL/GenBank/DDBJ whole genome shotgun (WGS) entry which is preliminary data.</text>
</comment>
<feature type="region of interest" description="Disordered" evidence="1">
    <location>
        <begin position="59"/>
        <end position="88"/>
    </location>
</feature>
<reference evidence="2" key="1">
    <citation type="submission" date="2023-10" db="EMBL/GenBank/DDBJ databases">
        <title>Genome assembly of Pristionchus species.</title>
        <authorList>
            <person name="Yoshida K."/>
            <person name="Sommer R.J."/>
        </authorList>
    </citation>
    <scope>NUCLEOTIDE SEQUENCE</scope>
    <source>
        <strain evidence="2">RS5133</strain>
    </source>
</reference>
<proteinExistence type="predicted"/>
<gene>
    <name evidence="2" type="ORF">PFISCL1PPCAC_25610</name>
</gene>
<dbReference type="AlphaFoldDB" id="A0AAV5WUK2"/>
<evidence type="ECO:0000313" key="3">
    <source>
        <dbReference type="Proteomes" id="UP001432322"/>
    </source>
</evidence>
<dbReference type="Proteomes" id="UP001432322">
    <property type="component" value="Unassembled WGS sequence"/>
</dbReference>
<organism evidence="2 3">
    <name type="scientific">Pristionchus fissidentatus</name>
    <dbReference type="NCBI Taxonomy" id="1538716"/>
    <lineage>
        <taxon>Eukaryota</taxon>
        <taxon>Metazoa</taxon>
        <taxon>Ecdysozoa</taxon>
        <taxon>Nematoda</taxon>
        <taxon>Chromadorea</taxon>
        <taxon>Rhabditida</taxon>
        <taxon>Rhabditina</taxon>
        <taxon>Diplogasteromorpha</taxon>
        <taxon>Diplogasteroidea</taxon>
        <taxon>Neodiplogasteridae</taxon>
        <taxon>Pristionchus</taxon>
    </lineage>
</organism>
<protein>
    <submittedName>
        <fullName evidence="2">Uncharacterized protein</fullName>
    </submittedName>
</protein>
<evidence type="ECO:0000313" key="2">
    <source>
        <dbReference type="EMBL" id="GMT34313.1"/>
    </source>
</evidence>
<sequence length="123" mass="14335">MFARFRPNLEGCEKVINYSYRIWPREEEWKSDIATRTVERSGDPVSMPDELIRRARIDYRRRQQQHAGNAPIDEEEGQTSDGFPRHVRDVLAAIGAGAAPYPASSADFARDWWPEQSEEQRRE</sequence>
<feature type="non-terminal residue" evidence="2">
    <location>
        <position position="123"/>
    </location>
</feature>